<feature type="chain" id="PRO_5012205061" evidence="3">
    <location>
        <begin position="31"/>
        <end position="588"/>
    </location>
</feature>
<feature type="signal peptide" evidence="3">
    <location>
        <begin position="1"/>
        <end position="30"/>
    </location>
</feature>
<reference evidence="5 6" key="1">
    <citation type="submission" date="2016-11" db="EMBL/GenBank/DDBJ databases">
        <authorList>
            <person name="Jaros S."/>
            <person name="Januszkiewicz K."/>
            <person name="Wedrychowicz H."/>
        </authorList>
    </citation>
    <scope>NUCLEOTIDE SEQUENCE [LARGE SCALE GENOMIC DNA]</scope>
    <source>
        <strain evidence="5 6">YL228</strain>
    </source>
</reference>
<dbReference type="NCBIfam" id="TIGR01167">
    <property type="entry name" value="LPXTG_anchor"/>
    <property type="match status" value="1"/>
</dbReference>
<keyword evidence="2" id="KW-1133">Transmembrane helix</keyword>
<evidence type="ECO:0000313" key="6">
    <source>
        <dbReference type="Proteomes" id="UP000183461"/>
    </source>
</evidence>
<evidence type="ECO:0000313" key="5">
    <source>
        <dbReference type="EMBL" id="SFW46105.1"/>
    </source>
</evidence>
<dbReference type="NCBIfam" id="TIGR04226">
    <property type="entry name" value="RrgB_K2N_iso_D2"/>
    <property type="match status" value="1"/>
</dbReference>
<dbReference type="InterPro" id="IPR013783">
    <property type="entry name" value="Ig-like_fold"/>
</dbReference>
<dbReference type="AlphaFoldDB" id="A0A1K1PF42"/>
<evidence type="ECO:0000259" key="4">
    <source>
        <dbReference type="Pfam" id="PF17802"/>
    </source>
</evidence>
<feature type="transmembrane region" description="Helical" evidence="2">
    <location>
        <begin position="560"/>
        <end position="579"/>
    </location>
</feature>
<dbReference type="Gene3D" id="2.60.40.740">
    <property type="match status" value="1"/>
</dbReference>
<dbReference type="Gene3D" id="2.60.40.10">
    <property type="entry name" value="Immunoglobulins"/>
    <property type="match status" value="1"/>
</dbReference>
<feature type="domain" description="SpaA-like prealbumin fold" evidence="4">
    <location>
        <begin position="378"/>
        <end position="512"/>
    </location>
</feature>
<name>A0A1K1PF42_RUMFL</name>
<evidence type="ECO:0000256" key="2">
    <source>
        <dbReference type="SAM" id="Phobius"/>
    </source>
</evidence>
<dbReference type="Pfam" id="PF17802">
    <property type="entry name" value="SpaA"/>
    <property type="match status" value="1"/>
</dbReference>
<keyword evidence="2" id="KW-0472">Membrane</keyword>
<accession>A0A1K1PF42</accession>
<evidence type="ECO:0000256" key="1">
    <source>
        <dbReference type="SAM" id="MobiDB-lite"/>
    </source>
</evidence>
<gene>
    <name evidence="5" type="ORF">SAMN02910280_2722</name>
</gene>
<protein>
    <submittedName>
        <fullName evidence="5">LPXTG-motif cell wall anchor domain-containing protein/fimbrial isopeptide formation D2 domain-containing protein</fullName>
    </submittedName>
</protein>
<dbReference type="InterPro" id="IPR026466">
    <property type="entry name" value="Fim_isopep_form_D2_dom"/>
</dbReference>
<dbReference type="RefSeq" id="WP_177243975.1">
    <property type="nucleotide sequence ID" value="NZ_FPIP01000008.1"/>
</dbReference>
<proteinExistence type="predicted"/>
<dbReference type="SUPFAM" id="SSF117074">
    <property type="entry name" value="Hypothetical protein PA1324"/>
    <property type="match status" value="1"/>
</dbReference>
<organism evidence="5 6">
    <name type="scientific">Ruminococcus flavefaciens</name>
    <dbReference type="NCBI Taxonomy" id="1265"/>
    <lineage>
        <taxon>Bacteria</taxon>
        <taxon>Bacillati</taxon>
        <taxon>Bacillota</taxon>
        <taxon>Clostridia</taxon>
        <taxon>Eubacteriales</taxon>
        <taxon>Oscillospiraceae</taxon>
        <taxon>Ruminococcus</taxon>
    </lineage>
</organism>
<feature type="region of interest" description="Disordered" evidence="1">
    <location>
        <begin position="324"/>
        <end position="368"/>
    </location>
</feature>
<dbReference type="EMBL" id="FPIP01000008">
    <property type="protein sequence ID" value="SFW46105.1"/>
    <property type="molecule type" value="Genomic_DNA"/>
</dbReference>
<dbReference type="Proteomes" id="UP000183461">
    <property type="component" value="Unassembled WGS sequence"/>
</dbReference>
<feature type="compositionally biased region" description="Polar residues" evidence="1">
    <location>
        <begin position="337"/>
        <end position="346"/>
    </location>
</feature>
<sequence>MKNTFKRLTAALFSAAVAASLGMSSIPASYAEGETYSIPVSKATNDEATHEYVAYQVFTGTLATISGEKKLTEIQWGSGVNSTSLLTALTSSTKFGSTNPFSSCTTAAEVALVIESFTKNSPEANAFADIVSANLSTTSYSLSTQKVPGAGYYFVKDTITEKPSTNSQYAFSDHILSVVTDHDLDTIKAKTDVPYIDKKIGTDYASGKNTNTASIGDKVPFVLESSVPDMSAYNDYYFIINDTMSQGLTFNNDVTITVGSYTLTSGTDYEVLTTGVSPYTFQIVFKDFYEQLYQMGTEDPNDDGGHIGETITVKYSATLNEKADLSSAGNPNKVDLTFSNNPNHQYNGGDKPTGDEKNNTDVIGKTPESTTKTFTTGLKLIKKDATTKAALKGAKFKITGEGVKAVLINDKIYKEAADGTYYMLKDGTFTDEASTETTASKYDSTTVKYKLISSVTHDTATTTESVNQTAYSDANGFISFTGLKEGTYTISELAAPDGYNKLSENITIVISSALDDTAQTCTWNAKKGSDNISNKNNLFTFDVENNKGMTLPGTGGMGTTIFYVVGGMLVAGALVLLIVKKRMNIKER</sequence>
<keyword evidence="2" id="KW-0812">Transmembrane</keyword>
<keyword evidence="3" id="KW-0732">Signal</keyword>
<dbReference type="InterPro" id="IPR041033">
    <property type="entry name" value="SpaA_PFL_dom_1"/>
</dbReference>
<evidence type="ECO:0000256" key="3">
    <source>
        <dbReference type="SAM" id="SignalP"/>
    </source>
</evidence>